<reference evidence="14 15" key="1">
    <citation type="journal article" date="2013" name="BMC Genomics">
        <title>The genome and transcriptome of the pine saprophyte Ophiostoma piceae, and a comparison with the bark beetle-associated pine pathogen Grosmannia clavigera.</title>
        <authorList>
            <person name="Haridas S."/>
            <person name="Wang Y."/>
            <person name="Lim L."/>
            <person name="Massoumi Alamouti S."/>
            <person name="Jackman S."/>
            <person name="Docking R."/>
            <person name="Robertson G."/>
            <person name="Birol I."/>
            <person name="Bohlmann J."/>
            <person name="Breuil C."/>
        </authorList>
    </citation>
    <scope>NUCLEOTIDE SEQUENCE [LARGE SCALE GENOMIC DNA]</scope>
    <source>
        <strain evidence="14 15">UAMH 11346</strain>
    </source>
</reference>
<dbReference type="InterPro" id="IPR005835">
    <property type="entry name" value="NTP_transferase_dom"/>
</dbReference>
<dbReference type="InterPro" id="IPR051956">
    <property type="entry name" value="eIF2B_epsilon"/>
</dbReference>
<evidence type="ECO:0000313" key="15">
    <source>
        <dbReference type="Proteomes" id="UP000016923"/>
    </source>
</evidence>
<dbReference type="PANTHER" id="PTHR45887">
    <property type="entry name" value="TRANSLATION INITIATION FACTOR EIF-2B SUBUNIT EPSILON"/>
    <property type="match status" value="1"/>
</dbReference>
<evidence type="ECO:0000256" key="6">
    <source>
        <dbReference type="ARBA" id="ARBA00022917"/>
    </source>
</evidence>
<evidence type="ECO:0000256" key="4">
    <source>
        <dbReference type="ARBA" id="ARBA00022490"/>
    </source>
</evidence>
<dbReference type="SUPFAM" id="SSF51161">
    <property type="entry name" value="Trimeric LpxA-like enzymes"/>
    <property type="match status" value="1"/>
</dbReference>
<dbReference type="FunFam" id="3.90.550.10:FF:000066">
    <property type="entry name" value="Translation initiation factor eIF-2B subunit epsilon"/>
    <property type="match status" value="1"/>
</dbReference>
<dbReference type="Pfam" id="PF02020">
    <property type="entry name" value="W2"/>
    <property type="match status" value="1"/>
</dbReference>
<keyword evidence="6" id="KW-0648">Protein biosynthesis</keyword>
<evidence type="ECO:0000256" key="5">
    <source>
        <dbReference type="ARBA" id="ARBA00022540"/>
    </source>
</evidence>
<dbReference type="PANTHER" id="PTHR45887:SF1">
    <property type="entry name" value="TRANSLATION INITIATION FACTOR EIF-2B SUBUNIT EPSILON"/>
    <property type="match status" value="1"/>
</dbReference>
<feature type="region of interest" description="Disordered" evidence="12">
    <location>
        <begin position="1"/>
        <end position="22"/>
    </location>
</feature>
<feature type="region of interest" description="Disordered" evidence="12">
    <location>
        <begin position="856"/>
        <end position="881"/>
    </location>
</feature>
<dbReference type="STRING" id="1262450.S3CAW3"/>
<dbReference type="OrthoDB" id="424572at2759"/>
<evidence type="ECO:0000313" key="14">
    <source>
        <dbReference type="EMBL" id="EPE03383.1"/>
    </source>
</evidence>
<dbReference type="EMBL" id="KE148168">
    <property type="protein sequence ID" value="EPE03383.1"/>
    <property type="molecule type" value="Genomic_DNA"/>
</dbReference>
<feature type="compositionally biased region" description="Acidic residues" evidence="12">
    <location>
        <begin position="511"/>
        <end position="521"/>
    </location>
</feature>
<feature type="region of interest" description="Disordered" evidence="12">
    <location>
        <begin position="559"/>
        <end position="601"/>
    </location>
</feature>
<dbReference type="SUPFAM" id="SSF48371">
    <property type="entry name" value="ARM repeat"/>
    <property type="match status" value="1"/>
</dbReference>
<dbReference type="SMART" id="SM00515">
    <property type="entry name" value="eIF5C"/>
    <property type="match status" value="1"/>
</dbReference>
<dbReference type="Pfam" id="PF25084">
    <property type="entry name" value="LbH_EIF2B"/>
    <property type="match status" value="1"/>
</dbReference>
<name>S3CAW3_OPHP1</name>
<evidence type="ECO:0000256" key="1">
    <source>
        <dbReference type="ARBA" id="ARBA00004514"/>
    </source>
</evidence>
<keyword evidence="15" id="KW-1185">Reference proteome</keyword>
<evidence type="ECO:0000256" key="2">
    <source>
        <dbReference type="ARBA" id="ARBA00007878"/>
    </source>
</evidence>
<dbReference type="GO" id="GO:0005851">
    <property type="term" value="C:eukaryotic translation initiation factor 2B complex"/>
    <property type="evidence" value="ECO:0007669"/>
    <property type="project" value="TreeGrafter"/>
</dbReference>
<dbReference type="InterPro" id="IPR011004">
    <property type="entry name" value="Trimer_LpxA-like_sf"/>
</dbReference>
<dbReference type="CDD" id="cd04197">
    <property type="entry name" value="eIF-2B_epsilon_N"/>
    <property type="match status" value="1"/>
</dbReference>
<organism evidence="14 15">
    <name type="scientific">Ophiostoma piceae (strain UAMH 11346)</name>
    <name type="common">Sap stain fungus</name>
    <dbReference type="NCBI Taxonomy" id="1262450"/>
    <lineage>
        <taxon>Eukaryota</taxon>
        <taxon>Fungi</taxon>
        <taxon>Dikarya</taxon>
        <taxon>Ascomycota</taxon>
        <taxon>Pezizomycotina</taxon>
        <taxon>Sordariomycetes</taxon>
        <taxon>Sordariomycetidae</taxon>
        <taxon>Ophiostomatales</taxon>
        <taxon>Ophiostomataceae</taxon>
        <taxon>Ophiostoma</taxon>
    </lineage>
</organism>
<dbReference type="Gene3D" id="3.90.550.10">
    <property type="entry name" value="Spore Coat Polysaccharide Biosynthesis Protein SpsA, Chain A"/>
    <property type="match status" value="1"/>
</dbReference>
<dbReference type="GO" id="GO:0005829">
    <property type="term" value="C:cytosol"/>
    <property type="evidence" value="ECO:0007669"/>
    <property type="project" value="UniProtKB-SubCell"/>
</dbReference>
<feature type="region of interest" description="Disordered" evidence="12">
    <location>
        <begin position="501"/>
        <end position="523"/>
    </location>
</feature>
<evidence type="ECO:0000256" key="8">
    <source>
        <dbReference type="ARBA" id="ARBA00031190"/>
    </source>
</evidence>
<dbReference type="Gene3D" id="2.160.10.10">
    <property type="entry name" value="Hexapeptide repeat proteins"/>
    <property type="match status" value="1"/>
</dbReference>
<dbReference type="InterPro" id="IPR003307">
    <property type="entry name" value="W2_domain"/>
</dbReference>
<dbReference type="VEuPathDB" id="FungiDB:F503_07686"/>
<dbReference type="SUPFAM" id="SSF53448">
    <property type="entry name" value="Nucleotide-diphospho-sugar transferases"/>
    <property type="match status" value="1"/>
</dbReference>
<dbReference type="HOGENOM" id="CLU_012507_1_0_1"/>
<evidence type="ECO:0000256" key="9">
    <source>
        <dbReference type="ARBA" id="ARBA00044144"/>
    </source>
</evidence>
<gene>
    <name evidence="14" type="ORF">F503_07686</name>
</gene>
<dbReference type="GO" id="GO:0005085">
    <property type="term" value="F:guanyl-nucleotide exchange factor activity"/>
    <property type="evidence" value="ECO:0007669"/>
    <property type="project" value="InterPro"/>
</dbReference>
<accession>S3CAW3</accession>
<dbReference type="InterPro" id="IPR029044">
    <property type="entry name" value="Nucleotide-diphossugar_trans"/>
</dbReference>
<dbReference type="Pfam" id="PF00483">
    <property type="entry name" value="NTP_transferase"/>
    <property type="match status" value="1"/>
</dbReference>
<evidence type="ECO:0000259" key="13">
    <source>
        <dbReference type="PROSITE" id="PS51363"/>
    </source>
</evidence>
<evidence type="ECO:0000256" key="11">
    <source>
        <dbReference type="ARBA" id="ARBA00046432"/>
    </source>
</evidence>
<comment type="subcellular location">
    <subcellularLocation>
        <location evidence="1">Cytoplasm</location>
        <location evidence="1">Cytosol</location>
    </subcellularLocation>
</comment>
<dbReference type="InterPro" id="IPR056764">
    <property type="entry name" value="LbH_EIF2B3/5"/>
</dbReference>
<keyword evidence="5" id="KW-0396">Initiation factor</keyword>
<evidence type="ECO:0000256" key="7">
    <source>
        <dbReference type="ARBA" id="ARBA00030179"/>
    </source>
</evidence>
<dbReference type="InterPro" id="IPR035543">
    <property type="entry name" value="eIF-2B_epsilon_N"/>
</dbReference>
<dbReference type="OMA" id="FVICRSH"/>
<comment type="subunit">
    <text evidence="11">Component of the translation initiation factor 2B (eIF2B) complex which is a heterodecamer of two sets of five different subunits: alpha, beta, gamma, delta and epsilon. Subunits alpha, beta and delta comprise a regulatory subcomplex and subunits epsilon and gamma comprise a catalytic subcomplex. Within the complex, the hexameric regulatory complex resides at the center, with the two heterodimeric catalytic subcomplexes bound on opposite sides.</text>
</comment>
<evidence type="ECO:0000256" key="3">
    <source>
        <dbReference type="ARBA" id="ARBA00018601"/>
    </source>
</evidence>
<evidence type="ECO:0000256" key="10">
    <source>
        <dbReference type="ARBA" id="ARBA00044345"/>
    </source>
</evidence>
<dbReference type="CDD" id="cd05787">
    <property type="entry name" value="LbH_eIF2B_epsilon"/>
    <property type="match status" value="1"/>
</dbReference>
<dbReference type="InterPro" id="IPR044123">
    <property type="entry name" value="W2_eIF2B_epsilon"/>
</dbReference>
<comment type="similarity">
    <text evidence="2">Belongs to the eIF-2B gamma/epsilon subunits family.</text>
</comment>
<evidence type="ECO:0000256" key="12">
    <source>
        <dbReference type="SAM" id="MobiDB-lite"/>
    </source>
</evidence>
<feature type="domain" description="W2" evidence="13">
    <location>
        <begin position="644"/>
        <end position="865"/>
    </location>
</feature>
<sequence>MSQAKKGAGARGKKAGGKGHADDKGEEVLQAVILADSFQDRFKPLTIDRPRCLLPLANTPLIEYTLEYLAMNGVQEVYLYCGAHADQIESYLAASPRWTASSKTNPFQSLDIIRVGQASSLGDFLRDLDKRGIIEGDFVLVHGDLVANVPLDPILARHRARREANRDAVMTMVLREAAGDHHTRAHGIEPLFVLDAANGRCLQYDEMSPLDHRADRYLDIDSAFLERNADIEVRADLVDCGIDICTPDVLALWTESFDCELPRKNFLHNVLKDWELNGKLIYTDIVSDDAATTALTSPTASAVGSYAARVTSLQMYDAISRDILGRWTYPLVPETNLVPGHSYTSVRRRRGRGGLSSTSYSAGAGVGVSAERGVTIDPTASVARAALGLHTSIGANSIVSGSTIGRRCRIGNNVRIENCYLWDDVVIGDNTVVTRSILASGVHVGTGCAVPAGSVLSYSVSVADNTKLVESAPGTPVVLTTVKPNGADAVDDAAIVGAGGKGAPYHHSFNDEDDDDDESDAGDVITPESLQRSLIYSTAHLNLSTSSISSFGSDADDYGNGAVFDDDDDDDGQNNGSSNNYLSAGDAGGSRSRLPSFTSLDGSRFSTSGGLAGTFGMRGAGGGAGAPGGGGAGLATGLIGSDGVGSSTFHTDAVNGLLDALRDDSSSDFESARLEFMGLRLSTDASDGAVRRAVAAAFARRALELATPLGVTSASMPGGSGQGLDASKAAERAVKSKTGAATFVGDVGVGSGTADEQVEFVLALQRTLVGLRIREEKEKERVPEADKDKDAKTAPAPGTLLAALLQQLYDNDVLEEEGILAWWTDKRAAEGGSGVSGDSSMAGTKERCRVLVEWLETADEDSDDDDDDDDDDESEDESDDE</sequence>
<dbReference type="GO" id="GO:0003743">
    <property type="term" value="F:translation initiation factor activity"/>
    <property type="evidence" value="ECO:0007669"/>
    <property type="project" value="UniProtKB-KW"/>
</dbReference>
<dbReference type="PROSITE" id="PS51363">
    <property type="entry name" value="W2"/>
    <property type="match status" value="1"/>
</dbReference>
<dbReference type="GO" id="GO:0031369">
    <property type="term" value="F:translation initiation factor binding"/>
    <property type="evidence" value="ECO:0007669"/>
    <property type="project" value="InterPro"/>
</dbReference>
<keyword evidence="4" id="KW-0963">Cytoplasm</keyword>
<protein>
    <recommendedName>
        <fullName evidence="3">Mannose-1-phosphate guanyltransferase</fullName>
    </recommendedName>
    <alternativeName>
        <fullName evidence="8">GDP-mannose pyrophosphorylase</fullName>
    </alternativeName>
    <alternativeName>
        <fullName evidence="7">GTP-mannose-1-phosphate guanylyltransferase</fullName>
    </alternativeName>
    <alternativeName>
        <fullName evidence="9">Translation initiation factor eIF2B subunit epsilon</fullName>
    </alternativeName>
    <alternativeName>
        <fullName evidence="10">eIF2B GDP-GTP exchange factor subunit epsilon</fullName>
    </alternativeName>
</protein>
<proteinExistence type="inferred from homology"/>
<dbReference type="InterPro" id="IPR016024">
    <property type="entry name" value="ARM-type_fold"/>
</dbReference>
<dbReference type="Proteomes" id="UP000016923">
    <property type="component" value="Unassembled WGS sequence"/>
</dbReference>
<dbReference type="eggNOG" id="KOG1461">
    <property type="taxonomic scope" value="Eukaryota"/>
</dbReference>
<dbReference type="AlphaFoldDB" id="S3CAW3"/>
<dbReference type="Gene3D" id="1.25.40.180">
    <property type="match status" value="1"/>
</dbReference>
<dbReference type="CDD" id="cd11558">
    <property type="entry name" value="W2_eIF2B_epsilon"/>
    <property type="match status" value="1"/>
</dbReference>